<name>A0A2T0WTN8_9BACT</name>
<protein>
    <submittedName>
        <fullName evidence="1">Uncharacterized protein DUF4286</fullName>
    </submittedName>
</protein>
<reference evidence="1 2" key="1">
    <citation type="submission" date="2018-03" db="EMBL/GenBank/DDBJ databases">
        <title>Genomic Encyclopedia of Archaeal and Bacterial Type Strains, Phase II (KMG-II): from individual species to whole genera.</title>
        <authorList>
            <person name="Goeker M."/>
        </authorList>
    </citation>
    <scope>NUCLEOTIDE SEQUENCE [LARGE SCALE GENOMIC DNA]</scope>
    <source>
        <strain evidence="1 2">DSM 27929</strain>
    </source>
</reference>
<keyword evidence="2" id="KW-1185">Reference proteome</keyword>
<dbReference type="OrthoDB" id="1121837at2"/>
<dbReference type="RefSeq" id="WP_106132602.1">
    <property type="nucleotide sequence ID" value="NZ_PVTR01000002.1"/>
</dbReference>
<dbReference type="AlphaFoldDB" id="A0A2T0WTN8"/>
<dbReference type="EMBL" id="PVTR01000002">
    <property type="protein sequence ID" value="PRY89934.1"/>
    <property type="molecule type" value="Genomic_DNA"/>
</dbReference>
<evidence type="ECO:0000313" key="1">
    <source>
        <dbReference type="EMBL" id="PRY89934.1"/>
    </source>
</evidence>
<accession>A0A2T0WTN8</accession>
<dbReference type="Pfam" id="PF14114">
    <property type="entry name" value="DUF4286"/>
    <property type="match status" value="1"/>
</dbReference>
<sequence>MILYNVTVNVEKGVEQEWVSWMKDVHIPDVLATGKFTENKFFRIMHDSEDGSVNYSVQYFAENIDHIMEYQKEFAPKLQQDSIDKFKDKFVVFRTLLETVE</sequence>
<organism evidence="1 2">
    <name type="scientific">Mongoliibacter ruber</name>
    <dbReference type="NCBI Taxonomy" id="1750599"/>
    <lineage>
        <taxon>Bacteria</taxon>
        <taxon>Pseudomonadati</taxon>
        <taxon>Bacteroidota</taxon>
        <taxon>Cytophagia</taxon>
        <taxon>Cytophagales</taxon>
        <taxon>Cyclobacteriaceae</taxon>
        <taxon>Mongoliibacter</taxon>
    </lineage>
</organism>
<evidence type="ECO:0000313" key="2">
    <source>
        <dbReference type="Proteomes" id="UP000238157"/>
    </source>
</evidence>
<comment type="caution">
    <text evidence="1">The sequence shown here is derived from an EMBL/GenBank/DDBJ whole genome shotgun (WGS) entry which is preliminary data.</text>
</comment>
<dbReference type="Proteomes" id="UP000238157">
    <property type="component" value="Unassembled WGS sequence"/>
</dbReference>
<proteinExistence type="predicted"/>
<dbReference type="InterPro" id="IPR025563">
    <property type="entry name" value="DUF4286"/>
</dbReference>
<gene>
    <name evidence="1" type="ORF">CLW00_102412</name>
</gene>